<evidence type="ECO:0008006" key="4">
    <source>
        <dbReference type="Google" id="ProtNLM"/>
    </source>
</evidence>
<sequence length="861" mass="96434">MNFQSFHKVCNALIACNLQVYVLYRAVTRYIQMKEQILSEKHGVLWDQNIFQIYMWTICVSLLLFVLSVTTSVLETGHYANDGIVLWPITTKTENFEKPGAHSLDGPCVSKKLPMMIQSDSLTRQASGLFFLMFYFINAYVLLLPLSWISGEEIKHEARPADELWQSDLDFIFPSKPLTPKLSNLDILDPNQNALAMSLIALQPPALGGLGQLPQTEQQLEFAKKLRWDPEIGLLREALHSEGVRTRRTPPSSKTPSMEFVNFLISGWLLCCQLSSVFWRVSRRATCLFACLIALTIIYLTVDYAATSLLIKYAICLTESTDMMRGADVQTSMLYKELRASLMIIRSSVRYPAWGLTCLTAAAFISTVLNIHLLYVFGCVKWMATLFGTQHSCLVSCLKEDLEQIHDSLSCHTSEKNLPQSRMSCWSWQKPTASLLDRYSTIILVFGCFCAVASVLLRIPIHYEVISVFQSDGGSLLVTSTILFVVHTVVCFACWTSAVWYQYRKPQENASVDKGITDQKISPRNHCLGFQDKKPQYANSDRTERSISLQGPCNNDPAIEEEKATFHTSENKSTHINGGTYWTLYKQPALKLEEAQVYRQKSLPVSEQNNSLPLPRRSVRNIKTPLDFEATRLSNNRALGQLSLEEHSRVENTMNFIDRLDSGQMLTLVNSQSFGDQNVETTVEPSMPNSSSFACGLTPNRMPDLESGFFPRPIHQLKIPHPASLLQGGSDHNSFCVQNASDSGDSLYKPHEPSTFVVSCLNGGAVKHSLDPQSNWWHAYPRSSGSDILLSSAHPTSSPNVQQLASAQQYDDSDRTVPDINLYWPRQNLQQTAGPHSVISDATSEPLSSAPLFDSALCSQV</sequence>
<evidence type="ECO:0000313" key="3">
    <source>
        <dbReference type="Proteomes" id="UP000008909"/>
    </source>
</evidence>
<evidence type="ECO:0000256" key="1">
    <source>
        <dbReference type="SAM" id="Phobius"/>
    </source>
</evidence>
<name>G7Y665_CLOSI</name>
<feature type="transmembrane region" description="Helical" evidence="1">
    <location>
        <begin position="260"/>
        <end position="281"/>
    </location>
</feature>
<dbReference type="PANTHER" id="PTHR21579:SF16">
    <property type="entry name" value="HTRL DOMAIN CONTAINING"/>
    <property type="match status" value="1"/>
</dbReference>
<dbReference type="InterPro" id="IPR053291">
    <property type="entry name" value="Ommatidial_diff-associated"/>
</dbReference>
<reference key="2">
    <citation type="submission" date="2011-10" db="EMBL/GenBank/DDBJ databases">
        <title>The genome and transcriptome sequence of Clonorchis sinensis provide insights into the carcinogenic liver fluke.</title>
        <authorList>
            <person name="Wang X."/>
            <person name="Huang Y."/>
            <person name="Chen W."/>
            <person name="Liu H."/>
            <person name="Guo L."/>
            <person name="Chen Y."/>
            <person name="Luo F."/>
            <person name="Zhou W."/>
            <person name="Sun J."/>
            <person name="Mao Q."/>
            <person name="Liang P."/>
            <person name="Zhou C."/>
            <person name="Tian Y."/>
            <person name="Men J."/>
            <person name="Lv X."/>
            <person name="Huang L."/>
            <person name="Zhou J."/>
            <person name="Hu Y."/>
            <person name="Li R."/>
            <person name="Zhang F."/>
            <person name="Lei H."/>
            <person name="Li X."/>
            <person name="Hu X."/>
            <person name="Liang C."/>
            <person name="Xu J."/>
            <person name="Wu Z."/>
            <person name="Yu X."/>
        </authorList>
    </citation>
    <scope>NUCLEOTIDE SEQUENCE</scope>
    <source>
        <strain>Henan</strain>
    </source>
</reference>
<keyword evidence="1" id="KW-0812">Transmembrane</keyword>
<feature type="transmembrane region" description="Helical" evidence="1">
    <location>
        <begin position="53"/>
        <end position="74"/>
    </location>
</feature>
<dbReference type="AlphaFoldDB" id="G7Y665"/>
<proteinExistence type="predicted"/>
<feature type="transmembrane region" description="Helical" evidence="1">
    <location>
        <begin position="481"/>
        <end position="501"/>
    </location>
</feature>
<keyword evidence="1" id="KW-0472">Membrane</keyword>
<keyword evidence="3" id="KW-1185">Reference proteome</keyword>
<feature type="transmembrane region" description="Helical" evidence="1">
    <location>
        <begin position="353"/>
        <end position="377"/>
    </location>
</feature>
<feature type="transmembrane region" description="Helical" evidence="1">
    <location>
        <begin position="288"/>
        <end position="315"/>
    </location>
</feature>
<feature type="transmembrane region" description="Helical" evidence="1">
    <location>
        <begin position="129"/>
        <end position="149"/>
    </location>
</feature>
<keyword evidence="1" id="KW-1133">Transmembrane helix</keyword>
<reference evidence="2" key="1">
    <citation type="journal article" date="2011" name="Genome Biol.">
        <title>The draft genome of the carcinogenic human liver fluke Clonorchis sinensis.</title>
        <authorList>
            <person name="Wang X."/>
            <person name="Chen W."/>
            <person name="Huang Y."/>
            <person name="Sun J."/>
            <person name="Men J."/>
            <person name="Liu H."/>
            <person name="Luo F."/>
            <person name="Guo L."/>
            <person name="Lv X."/>
            <person name="Deng C."/>
            <person name="Zhou C."/>
            <person name="Fan Y."/>
            <person name="Li X."/>
            <person name="Huang L."/>
            <person name="Hu Y."/>
            <person name="Liang C."/>
            <person name="Hu X."/>
            <person name="Xu J."/>
            <person name="Yu X."/>
        </authorList>
    </citation>
    <scope>NUCLEOTIDE SEQUENCE [LARGE SCALE GENOMIC DNA]</scope>
    <source>
        <strain evidence="2">Henan</strain>
    </source>
</reference>
<protein>
    <recommendedName>
        <fullName evidence="4">Protein tincar</fullName>
    </recommendedName>
</protein>
<dbReference type="EMBL" id="DF142890">
    <property type="protein sequence ID" value="GAA48451.1"/>
    <property type="molecule type" value="Genomic_DNA"/>
</dbReference>
<dbReference type="Proteomes" id="UP000008909">
    <property type="component" value="Unassembled WGS sequence"/>
</dbReference>
<gene>
    <name evidence="2" type="ORF">CLF_101628</name>
</gene>
<organism evidence="2 3">
    <name type="scientific">Clonorchis sinensis</name>
    <name type="common">Chinese liver fluke</name>
    <dbReference type="NCBI Taxonomy" id="79923"/>
    <lineage>
        <taxon>Eukaryota</taxon>
        <taxon>Metazoa</taxon>
        <taxon>Spiralia</taxon>
        <taxon>Lophotrochozoa</taxon>
        <taxon>Platyhelminthes</taxon>
        <taxon>Trematoda</taxon>
        <taxon>Digenea</taxon>
        <taxon>Opisthorchiida</taxon>
        <taxon>Opisthorchiata</taxon>
        <taxon>Opisthorchiidae</taxon>
        <taxon>Clonorchis</taxon>
    </lineage>
</organism>
<dbReference type="PANTHER" id="PTHR21579">
    <property type="entry name" value="PROTEIN TINCAR"/>
    <property type="match status" value="1"/>
</dbReference>
<accession>G7Y665</accession>
<feature type="transmembrane region" description="Helical" evidence="1">
    <location>
        <begin position="439"/>
        <end position="461"/>
    </location>
</feature>
<evidence type="ECO:0000313" key="2">
    <source>
        <dbReference type="EMBL" id="GAA48451.1"/>
    </source>
</evidence>